<keyword evidence="3" id="KW-1185">Reference proteome</keyword>
<protein>
    <submittedName>
        <fullName evidence="2">Uncharacterized protein</fullName>
    </submittedName>
</protein>
<proteinExistence type="predicted"/>
<keyword evidence="1" id="KW-0472">Membrane</keyword>
<evidence type="ECO:0000313" key="2">
    <source>
        <dbReference type="EMBL" id="AXX99588.1"/>
    </source>
</evidence>
<feature type="transmembrane region" description="Helical" evidence="1">
    <location>
        <begin position="12"/>
        <end position="33"/>
    </location>
</feature>
<gene>
    <name evidence="2" type="ORF">BAR1_17610</name>
</gene>
<evidence type="ECO:0000313" key="3">
    <source>
        <dbReference type="Proteomes" id="UP000261704"/>
    </source>
</evidence>
<keyword evidence="1" id="KW-1133">Transmembrane helix</keyword>
<dbReference type="Proteomes" id="UP000261704">
    <property type="component" value="Chromosome"/>
</dbReference>
<dbReference type="AlphaFoldDB" id="A0A347UL60"/>
<dbReference type="RefSeq" id="WP_118944239.1">
    <property type="nucleotide sequence ID" value="NZ_CP032125.1"/>
</dbReference>
<evidence type="ECO:0000256" key="1">
    <source>
        <dbReference type="SAM" id="Phobius"/>
    </source>
</evidence>
<dbReference type="KEGG" id="pamo:BAR1_17610"/>
<feature type="transmembrane region" description="Helical" evidence="1">
    <location>
        <begin position="104"/>
        <end position="125"/>
    </location>
</feature>
<feature type="transmembrane region" description="Helical" evidence="1">
    <location>
        <begin position="45"/>
        <end position="64"/>
    </location>
</feature>
<sequence>MSNPRPFSLSLKIVVVVAALFGLLTVFSGGMALSGNKEVGNAVPFVLWFNFIAGFAYLAAAYGLAKRLDWGLKLSIWIAIATALVFAAFGVVVMQGTAYEMRTVGAMIIRTGVWVVISAVAIKAYRQFT</sequence>
<accession>A0A347UL60</accession>
<dbReference type="EMBL" id="CP032125">
    <property type="protein sequence ID" value="AXX99588.1"/>
    <property type="molecule type" value="Genomic_DNA"/>
</dbReference>
<keyword evidence="1" id="KW-0812">Transmembrane</keyword>
<dbReference type="OrthoDB" id="1122739at2"/>
<feature type="transmembrane region" description="Helical" evidence="1">
    <location>
        <begin position="76"/>
        <end position="98"/>
    </location>
</feature>
<organism evidence="2 3">
    <name type="scientific">Profundibacter amoris</name>
    <dbReference type="NCBI Taxonomy" id="2171755"/>
    <lineage>
        <taxon>Bacteria</taxon>
        <taxon>Pseudomonadati</taxon>
        <taxon>Pseudomonadota</taxon>
        <taxon>Alphaproteobacteria</taxon>
        <taxon>Rhodobacterales</taxon>
        <taxon>Paracoccaceae</taxon>
        <taxon>Profundibacter</taxon>
    </lineage>
</organism>
<reference evidence="2 3" key="1">
    <citation type="submission" date="2018-09" db="EMBL/GenBank/DDBJ databases">
        <title>Profundibacter amoris BAR1 gen. nov., sp. nov., a new member of the Roseobacter clade isolated at Lokis Castle Vent Field on the Arctic Mid-Oceanic Ridge.</title>
        <authorList>
            <person name="Le Moine Bauer S."/>
            <person name="Sjoeberg A.G."/>
            <person name="L'Haridon S."/>
            <person name="Stokke R."/>
            <person name="Roalkvam I."/>
            <person name="Steen I.H."/>
            <person name="Dahle H."/>
        </authorList>
    </citation>
    <scope>NUCLEOTIDE SEQUENCE [LARGE SCALE GENOMIC DNA]</scope>
    <source>
        <strain evidence="2 3">BAR1</strain>
    </source>
</reference>
<name>A0A347UL60_9RHOB</name>